<dbReference type="InterPro" id="IPR036388">
    <property type="entry name" value="WH-like_DNA-bd_sf"/>
</dbReference>
<dbReference type="Proteomes" id="UP000316988">
    <property type="component" value="Unassembled WGS sequence"/>
</dbReference>
<keyword evidence="2" id="KW-0238">DNA-binding</keyword>
<dbReference type="SMART" id="SM00895">
    <property type="entry name" value="FCD"/>
    <property type="match status" value="1"/>
</dbReference>
<dbReference type="SMART" id="SM00345">
    <property type="entry name" value="HTH_GNTR"/>
    <property type="match status" value="1"/>
</dbReference>
<dbReference type="AlphaFoldDB" id="A0A554SBA8"/>
<gene>
    <name evidence="5" type="ORF">FNM00_08365</name>
</gene>
<keyword evidence="3" id="KW-0804">Transcription</keyword>
<dbReference type="SUPFAM" id="SSF46785">
    <property type="entry name" value="Winged helix' DNA-binding domain"/>
    <property type="match status" value="1"/>
</dbReference>
<reference evidence="5 6" key="1">
    <citation type="submission" date="2019-07" db="EMBL/GenBank/DDBJ databases">
        <authorList>
            <person name="Zhao L.H."/>
        </authorList>
    </citation>
    <scope>NUCLEOTIDE SEQUENCE [LARGE SCALE GENOMIC DNA]</scope>
    <source>
        <strain evidence="5 6">Co35</strain>
    </source>
</reference>
<dbReference type="Gene3D" id="1.20.120.530">
    <property type="entry name" value="GntR ligand-binding domain-like"/>
    <property type="match status" value="1"/>
</dbReference>
<dbReference type="InterPro" id="IPR011711">
    <property type="entry name" value="GntR_C"/>
</dbReference>
<proteinExistence type="predicted"/>
<evidence type="ECO:0000313" key="6">
    <source>
        <dbReference type="Proteomes" id="UP000316988"/>
    </source>
</evidence>
<keyword evidence="1" id="KW-0805">Transcription regulation</keyword>
<dbReference type="SUPFAM" id="SSF48008">
    <property type="entry name" value="GntR ligand-binding domain-like"/>
    <property type="match status" value="1"/>
</dbReference>
<dbReference type="InterPro" id="IPR008920">
    <property type="entry name" value="TF_FadR/GntR_C"/>
</dbReference>
<dbReference type="EMBL" id="VLNT01000005">
    <property type="protein sequence ID" value="TSD63617.1"/>
    <property type="molecule type" value="Genomic_DNA"/>
</dbReference>
<organism evidence="5 6">
    <name type="scientific">Aeromicrobium piscarium</name>
    <dbReference type="NCBI Taxonomy" id="2590901"/>
    <lineage>
        <taxon>Bacteria</taxon>
        <taxon>Bacillati</taxon>
        <taxon>Actinomycetota</taxon>
        <taxon>Actinomycetes</taxon>
        <taxon>Propionibacteriales</taxon>
        <taxon>Nocardioidaceae</taxon>
        <taxon>Aeromicrobium</taxon>
    </lineage>
</organism>
<dbReference type="OrthoDB" id="3267569at2"/>
<name>A0A554SBA8_9ACTN</name>
<dbReference type="GO" id="GO:0003677">
    <property type="term" value="F:DNA binding"/>
    <property type="evidence" value="ECO:0007669"/>
    <property type="project" value="UniProtKB-KW"/>
</dbReference>
<evidence type="ECO:0000256" key="3">
    <source>
        <dbReference type="ARBA" id="ARBA00023163"/>
    </source>
</evidence>
<protein>
    <submittedName>
        <fullName evidence="5">GntR family transcriptional regulator</fullName>
    </submittedName>
</protein>
<dbReference type="Gene3D" id="1.10.10.10">
    <property type="entry name" value="Winged helix-like DNA-binding domain superfamily/Winged helix DNA-binding domain"/>
    <property type="match status" value="1"/>
</dbReference>
<dbReference type="Pfam" id="PF07729">
    <property type="entry name" value="FCD"/>
    <property type="match status" value="1"/>
</dbReference>
<sequence length="229" mass="24714">MRQTTTERVFAMLRASILSGELAAGTRHSVYQLAGELGVSRTPVREAVLRLADAGLVTVERNRGIRIRGVTAEDVRDVFELRLLIEVPAAAHAAGSAEEALLVELKEASARLHELAATDDTTAFGAADRRLHALIASAVGNRHLVAEIERLRDLIHVRGASTIGRSRTMRDIAGEHDAIVAAVCAAEPAAAARAMREHLVHTGTLLMRQLSEGEIDETWAERLRSPSGE</sequence>
<evidence type="ECO:0000256" key="2">
    <source>
        <dbReference type="ARBA" id="ARBA00023125"/>
    </source>
</evidence>
<evidence type="ECO:0000259" key="4">
    <source>
        <dbReference type="PROSITE" id="PS50949"/>
    </source>
</evidence>
<dbReference type="PANTHER" id="PTHR43537:SF24">
    <property type="entry name" value="GLUCONATE OPERON TRANSCRIPTIONAL REPRESSOR"/>
    <property type="match status" value="1"/>
</dbReference>
<feature type="domain" description="HTH gntR-type" evidence="4">
    <location>
        <begin position="3"/>
        <end position="70"/>
    </location>
</feature>
<dbReference type="InterPro" id="IPR000524">
    <property type="entry name" value="Tscrpt_reg_HTH_GntR"/>
</dbReference>
<dbReference type="Pfam" id="PF00392">
    <property type="entry name" value="GntR"/>
    <property type="match status" value="1"/>
</dbReference>
<dbReference type="InterPro" id="IPR036390">
    <property type="entry name" value="WH_DNA-bd_sf"/>
</dbReference>
<dbReference type="GO" id="GO:0003700">
    <property type="term" value="F:DNA-binding transcription factor activity"/>
    <property type="evidence" value="ECO:0007669"/>
    <property type="project" value="InterPro"/>
</dbReference>
<dbReference type="PROSITE" id="PS50949">
    <property type="entry name" value="HTH_GNTR"/>
    <property type="match status" value="1"/>
</dbReference>
<evidence type="ECO:0000313" key="5">
    <source>
        <dbReference type="EMBL" id="TSD63617.1"/>
    </source>
</evidence>
<dbReference type="PANTHER" id="PTHR43537">
    <property type="entry name" value="TRANSCRIPTIONAL REGULATOR, GNTR FAMILY"/>
    <property type="match status" value="1"/>
</dbReference>
<dbReference type="RefSeq" id="WP_143912988.1">
    <property type="nucleotide sequence ID" value="NZ_VLNT01000005.1"/>
</dbReference>
<accession>A0A554SBA8</accession>
<comment type="caution">
    <text evidence="5">The sequence shown here is derived from an EMBL/GenBank/DDBJ whole genome shotgun (WGS) entry which is preliminary data.</text>
</comment>
<dbReference type="CDD" id="cd07377">
    <property type="entry name" value="WHTH_GntR"/>
    <property type="match status" value="1"/>
</dbReference>
<keyword evidence="6" id="KW-1185">Reference proteome</keyword>
<evidence type="ECO:0000256" key="1">
    <source>
        <dbReference type="ARBA" id="ARBA00023015"/>
    </source>
</evidence>